<dbReference type="Gene3D" id="3.40.50.300">
    <property type="entry name" value="P-loop containing nucleotide triphosphate hydrolases"/>
    <property type="match status" value="2"/>
</dbReference>
<evidence type="ECO:0000313" key="1">
    <source>
        <dbReference type="EMBL" id="KAG7315526.1"/>
    </source>
</evidence>
<dbReference type="OrthoDB" id="25620at2759"/>
<dbReference type="CDD" id="cd00882">
    <property type="entry name" value="Ras_like_GTPase"/>
    <property type="match status" value="2"/>
</dbReference>
<dbReference type="PANTHER" id="PTHR14241">
    <property type="entry name" value="INTERFERON-INDUCED PROTEIN 44"/>
    <property type="match status" value="1"/>
</dbReference>
<keyword evidence="2" id="KW-1185">Reference proteome</keyword>
<dbReference type="PANTHER" id="PTHR14241:SF1">
    <property type="entry name" value="INTERFERON-INDUCED PROTEIN 44-RELATED"/>
    <property type="match status" value="1"/>
</dbReference>
<evidence type="ECO:0000313" key="2">
    <source>
        <dbReference type="Proteomes" id="UP000824219"/>
    </source>
</evidence>
<dbReference type="SUPFAM" id="SSF52540">
    <property type="entry name" value="P-loop containing nucleoside triphosphate hydrolases"/>
    <property type="match status" value="2"/>
</dbReference>
<dbReference type="InterPro" id="IPR027417">
    <property type="entry name" value="P-loop_NTPase"/>
</dbReference>
<dbReference type="Proteomes" id="UP000824219">
    <property type="component" value="Linkage Group LG26"/>
</dbReference>
<organism evidence="1 2">
    <name type="scientific">Hemibagrus wyckioides</name>
    <dbReference type="NCBI Taxonomy" id="337641"/>
    <lineage>
        <taxon>Eukaryota</taxon>
        <taxon>Metazoa</taxon>
        <taxon>Chordata</taxon>
        <taxon>Craniata</taxon>
        <taxon>Vertebrata</taxon>
        <taxon>Euteleostomi</taxon>
        <taxon>Actinopterygii</taxon>
        <taxon>Neopterygii</taxon>
        <taxon>Teleostei</taxon>
        <taxon>Ostariophysi</taxon>
        <taxon>Siluriformes</taxon>
        <taxon>Bagridae</taxon>
        <taxon>Hemibagrus</taxon>
    </lineage>
</organism>
<name>A0A9D3N3X8_9TELE</name>
<dbReference type="EMBL" id="JAHKSW010000026">
    <property type="protein sequence ID" value="KAG7315526.1"/>
    <property type="molecule type" value="Genomic_DNA"/>
</dbReference>
<dbReference type="GO" id="GO:0006955">
    <property type="term" value="P:immune response"/>
    <property type="evidence" value="ECO:0007669"/>
    <property type="project" value="TreeGrafter"/>
</dbReference>
<dbReference type="AlphaFoldDB" id="A0A9D3N3X8"/>
<sequence>MLRKLKGFQPGTTEVHELKILLHGPVGAGKSSFINSVNTVLQGHNTSTALANSAAGKSFTKEFNYHRLKKDGPGSFYPFVFIDIMGLEAEASSGVHSDDIIKILQGHVKGGYSFNPFKPIANPSNPSLKDKVHCLVSVLPGDKISLITDEVIQKMKAVREQVRELGIPQVIIMSHVDRACLLVKENLRKIYTSRKIKEKMEECSHKLGVPMNCIFPVLNYHEQITNDLNMDLLILMAITDIIQFTNEYVEDQVYNTNQYAEGQWYRWIGLRSNSQCPIPIENLTLSPEPELDNPWRPVTWSEDNKSNMLRKLHEFKPGSAEVSKLNILLHGPIGAGKSSFINSVKTVLQGHNTTSALADSAAGKSHSFTLKLKIHRVNKDGTFYPFIFTDMMGLESGESSGVQTEDIIKILLGHIKDGYTFNPVRSITEDDPKYLSNPSLKEKVHCLVSVLPGDKLSLIPDEVIQRMRDVRKKACQLEIPQVVIMTMVDKVCPLVKNLSKIYKSKKIKEKMEECSHRLGVPMNCIFPVQNYHEQITNDLNMDLLILMAMTNIIQFANNYVEEQVYTE</sequence>
<reference evidence="1 2" key="1">
    <citation type="submission" date="2021-06" db="EMBL/GenBank/DDBJ databases">
        <title>Chromosome-level genome assembly of the red-tail catfish (Hemibagrus wyckioides).</title>
        <authorList>
            <person name="Shao F."/>
        </authorList>
    </citation>
    <scope>NUCLEOTIDE SEQUENCE [LARGE SCALE GENOMIC DNA]</scope>
    <source>
        <strain evidence="1">EC202008001</strain>
        <tissue evidence="1">Blood</tissue>
    </source>
</reference>
<accession>A0A9D3N3X8</accession>
<evidence type="ECO:0008006" key="3">
    <source>
        <dbReference type="Google" id="ProtNLM"/>
    </source>
</evidence>
<protein>
    <recommendedName>
        <fullName evidence="3">Interferon-induced protein 44-like</fullName>
    </recommendedName>
</protein>
<gene>
    <name evidence="1" type="ORF">KOW79_020392</name>
</gene>
<proteinExistence type="predicted"/>
<comment type="caution">
    <text evidence="1">The sequence shown here is derived from an EMBL/GenBank/DDBJ whole genome shotgun (WGS) entry which is preliminary data.</text>
</comment>